<feature type="transmembrane region" description="Helical" evidence="6">
    <location>
        <begin position="383"/>
        <end position="403"/>
    </location>
</feature>
<evidence type="ECO:0000256" key="6">
    <source>
        <dbReference type="SAM" id="Phobius"/>
    </source>
</evidence>
<feature type="transmembrane region" description="Helical" evidence="6">
    <location>
        <begin position="321"/>
        <end position="340"/>
    </location>
</feature>
<accession>A0ABS5JQF7</accession>
<sequence length="443" mass="48096">MVNKIIYKINAIGNKLDIHTLEVIKKSSASMLVKIIGMSATFGISIILGHKIGPEGLGIINLANRIVAIVIVLAMIGMNNVILKEVAIAFERKDWHHVANTIYTAYLVNIPLALVISIIFIILTPWVNKNFFQEPSLDIPLIVALSVVVPQVLSRIFASGINGFRKIWQSSVVNDTLSSGVVVIGLVTLLALEIEITVVRVAILFAISRIVVTIAVGSYWKKLFKFEGKRIPRIHPMIKVAMPLLIVSATTLIASNADTVMLGWLSNARQVGFYSVAAGLGLLTSFFHILTASTLTPKIAALNSQGKLQTLQTMVQQVTKGLIVIGGVGLLIFFLGGEYILKLWGEEFSAAYWPLVIISIGQLFNIGTGATGIILIMTGHEKIVGYITLVSAVTNLMLNYFLIPLYGATGAAIATAVTVILENIIKVIIVKQQVNIYTIPYLK</sequence>
<dbReference type="PANTHER" id="PTHR30250:SF11">
    <property type="entry name" value="O-ANTIGEN TRANSPORTER-RELATED"/>
    <property type="match status" value="1"/>
</dbReference>
<comment type="subcellular location">
    <subcellularLocation>
        <location evidence="1">Cell membrane</location>
        <topology evidence="1">Multi-pass membrane protein</topology>
    </subcellularLocation>
</comment>
<feature type="transmembrane region" description="Helical" evidence="6">
    <location>
        <begin position="240"/>
        <end position="265"/>
    </location>
</feature>
<dbReference type="PANTHER" id="PTHR30250">
    <property type="entry name" value="PST FAMILY PREDICTED COLANIC ACID TRANSPORTER"/>
    <property type="match status" value="1"/>
</dbReference>
<feature type="transmembrane region" description="Helical" evidence="6">
    <location>
        <begin position="62"/>
        <end position="82"/>
    </location>
</feature>
<keyword evidence="8" id="KW-1185">Reference proteome</keyword>
<feature type="transmembrane region" description="Helical" evidence="6">
    <location>
        <begin position="103"/>
        <end position="127"/>
    </location>
</feature>
<keyword evidence="5 6" id="KW-0472">Membrane</keyword>
<evidence type="ECO:0000256" key="5">
    <source>
        <dbReference type="ARBA" id="ARBA00023136"/>
    </source>
</evidence>
<feature type="transmembrane region" description="Helical" evidence="6">
    <location>
        <begin position="139"/>
        <end position="160"/>
    </location>
</feature>
<name>A0ABS5JQF7_9BACT</name>
<feature type="transmembrane region" description="Helical" evidence="6">
    <location>
        <begin position="198"/>
        <end position="220"/>
    </location>
</feature>
<protein>
    <submittedName>
        <fullName evidence="7">Oligosaccharide flippase family protein</fullName>
    </submittedName>
</protein>
<gene>
    <name evidence="7" type="ORF">KEM10_02355</name>
</gene>
<feature type="transmembrane region" description="Helical" evidence="6">
    <location>
        <begin position="31"/>
        <end position="50"/>
    </location>
</feature>
<evidence type="ECO:0000313" key="8">
    <source>
        <dbReference type="Proteomes" id="UP000708576"/>
    </source>
</evidence>
<dbReference type="InterPro" id="IPR002797">
    <property type="entry name" value="Polysacc_synth"/>
</dbReference>
<evidence type="ECO:0000313" key="7">
    <source>
        <dbReference type="EMBL" id="MBS2097102.1"/>
    </source>
</evidence>
<keyword evidence="4 6" id="KW-1133">Transmembrane helix</keyword>
<feature type="transmembrane region" description="Helical" evidence="6">
    <location>
        <begin position="409"/>
        <end position="429"/>
    </location>
</feature>
<evidence type="ECO:0000256" key="4">
    <source>
        <dbReference type="ARBA" id="ARBA00022989"/>
    </source>
</evidence>
<feature type="transmembrane region" description="Helical" evidence="6">
    <location>
        <begin position="271"/>
        <end position="290"/>
    </location>
</feature>
<dbReference type="RefSeq" id="WP_212212983.1">
    <property type="nucleotide sequence ID" value="NZ_JAGUCO010000001.1"/>
</dbReference>
<organism evidence="7 8">
    <name type="scientific">Carboxylicivirga linearis</name>
    <dbReference type="NCBI Taxonomy" id="1628157"/>
    <lineage>
        <taxon>Bacteria</taxon>
        <taxon>Pseudomonadati</taxon>
        <taxon>Bacteroidota</taxon>
        <taxon>Bacteroidia</taxon>
        <taxon>Marinilabiliales</taxon>
        <taxon>Marinilabiliaceae</taxon>
        <taxon>Carboxylicivirga</taxon>
    </lineage>
</organism>
<evidence type="ECO:0000256" key="3">
    <source>
        <dbReference type="ARBA" id="ARBA00022692"/>
    </source>
</evidence>
<proteinExistence type="predicted"/>
<dbReference type="InterPro" id="IPR050833">
    <property type="entry name" value="Poly_Biosynth_Transport"/>
</dbReference>
<evidence type="ECO:0000256" key="1">
    <source>
        <dbReference type="ARBA" id="ARBA00004651"/>
    </source>
</evidence>
<dbReference type="EMBL" id="JAGUCO010000001">
    <property type="protein sequence ID" value="MBS2097102.1"/>
    <property type="molecule type" value="Genomic_DNA"/>
</dbReference>
<feature type="transmembrane region" description="Helical" evidence="6">
    <location>
        <begin position="352"/>
        <end position="376"/>
    </location>
</feature>
<comment type="caution">
    <text evidence="7">The sequence shown here is derived from an EMBL/GenBank/DDBJ whole genome shotgun (WGS) entry which is preliminary data.</text>
</comment>
<dbReference type="Proteomes" id="UP000708576">
    <property type="component" value="Unassembled WGS sequence"/>
</dbReference>
<dbReference type="Pfam" id="PF01943">
    <property type="entry name" value="Polysacc_synt"/>
    <property type="match status" value="1"/>
</dbReference>
<keyword evidence="3 6" id="KW-0812">Transmembrane</keyword>
<reference evidence="7 8" key="1">
    <citation type="journal article" date="2015" name="Int. J. Syst. Evol. Microbiol.">
        <title>Carboxylicivirga linearis sp. nov., isolated from a sea cucumber culture pond.</title>
        <authorList>
            <person name="Wang F.Q."/>
            <person name="Zhou Y.X."/>
            <person name="Lin X.Z."/>
            <person name="Chen G.J."/>
            <person name="Du Z.J."/>
        </authorList>
    </citation>
    <scope>NUCLEOTIDE SEQUENCE [LARGE SCALE GENOMIC DNA]</scope>
    <source>
        <strain evidence="7 8">FB218</strain>
    </source>
</reference>
<keyword evidence="2" id="KW-1003">Cell membrane</keyword>
<feature type="transmembrane region" description="Helical" evidence="6">
    <location>
        <begin position="172"/>
        <end position="192"/>
    </location>
</feature>
<evidence type="ECO:0000256" key="2">
    <source>
        <dbReference type="ARBA" id="ARBA00022475"/>
    </source>
</evidence>